<dbReference type="InterPro" id="IPR007822">
    <property type="entry name" value="LANC-like"/>
</dbReference>
<dbReference type="InParanoid" id="D8SFJ1"/>
<organism evidence="4">
    <name type="scientific">Selaginella moellendorffii</name>
    <name type="common">Spikemoss</name>
    <dbReference type="NCBI Taxonomy" id="88036"/>
    <lineage>
        <taxon>Eukaryota</taxon>
        <taxon>Viridiplantae</taxon>
        <taxon>Streptophyta</taxon>
        <taxon>Embryophyta</taxon>
        <taxon>Tracheophyta</taxon>
        <taxon>Lycopodiopsida</taxon>
        <taxon>Selaginellales</taxon>
        <taxon>Selaginellaceae</taxon>
        <taxon>Selaginella</taxon>
    </lineage>
</organism>
<dbReference type="Gramene" id="EFJ16735">
    <property type="protein sequence ID" value="EFJ16735"/>
    <property type="gene ID" value="SELMODRAFT_115837"/>
</dbReference>
<feature type="binding site" evidence="2">
    <location>
        <position position="88"/>
    </location>
    <ligand>
        <name>Zn(2+)</name>
        <dbReference type="ChEBI" id="CHEBI:29105"/>
    </ligand>
</feature>
<comment type="similarity">
    <text evidence="1">Belongs to the LanC-like protein family.</text>
</comment>
<dbReference type="GO" id="GO:0005975">
    <property type="term" value="P:carbohydrate metabolic process"/>
    <property type="evidence" value="ECO:0007669"/>
    <property type="project" value="InterPro"/>
</dbReference>
<evidence type="ECO:0000256" key="1">
    <source>
        <dbReference type="ARBA" id="ARBA00007179"/>
    </source>
</evidence>
<dbReference type="Gene3D" id="1.50.10.10">
    <property type="match status" value="1"/>
</dbReference>
<gene>
    <name evidence="3" type="ORF">SELMODRAFT_115837</name>
</gene>
<dbReference type="PANTHER" id="PTHR12736:SF7">
    <property type="entry name" value="LANC-LIKE PROTEIN 3"/>
    <property type="match status" value="1"/>
</dbReference>
<dbReference type="PRINTS" id="PR01951">
    <property type="entry name" value="LANCEUKARYTE"/>
</dbReference>
<dbReference type="Pfam" id="PF05147">
    <property type="entry name" value="LANC_like"/>
    <property type="match status" value="1"/>
</dbReference>
<dbReference type="HOGENOM" id="CLU_036244_3_1_1"/>
<dbReference type="GO" id="GO:0046872">
    <property type="term" value="F:metal ion binding"/>
    <property type="evidence" value="ECO:0007669"/>
    <property type="project" value="UniProtKB-KW"/>
</dbReference>
<accession>D8SFJ1</accession>
<dbReference type="KEGG" id="smo:SELMODRAFT_115837"/>
<dbReference type="CDD" id="cd04794">
    <property type="entry name" value="euk_LANCL"/>
    <property type="match status" value="1"/>
</dbReference>
<reference evidence="3 4" key="1">
    <citation type="journal article" date="2011" name="Science">
        <title>The Selaginella genome identifies genetic changes associated with the evolution of vascular plants.</title>
        <authorList>
            <person name="Banks J.A."/>
            <person name="Nishiyama T."/>
            <person name="Hasebe M."/>
            <person name="Bowman J.L."/>
            <person name="Gribskov M."/>
            <person name="dePamphilis C."/>
            <person name="Albert V.A."/>
            <person name="Aono N."/>
            <person name="Aoyama T."/>
            <person name="Ambrose B.A."/>
            <person name="Ashton N.W."/>
            <person name="Axtell M.J."/>
            <person name="Barker E."/>
            <person name="Barker M.S."/>
            <person name="Bennetzen J.L."/>
            <person name="Bonawitz N.D."/>
            <person name="Chapple C."/>
            <person name="Cheng C."/>
            <person name="Correa L.G."/>
            <person name="Dacre M."/>
            <person name="DeBarry J."/>
            <person name="Dreyer I."/>
            <person name="Elias M."/>
            <person name="Engstrom E.M."/>
            <person name="Estelle M."/>
            <person name="Feng L."/>
            <person name="Finet C."/>
            <person name="Floyd S.K."/>
            <person name="Frommer W.B."/>
            <person name="Fujita T."/>
            <person name="Gramzow L."/>
            <person name="Gutensohn M."/>
            <person name="Harholt J."/>
            <person name="Hattori M."/>
            <person name="Heyl A."/>
            <person name="Hirai T."/>
            <person name="Hiwatashi Y."/>
            <person name="Ishikawa M."/>
            <person name="Iwata M."/>
            <person name="Karol K.G."/>
            <person name="Koehler B."/>
            <person name="Kolukisaoglu U."/>
            <person name="Kubo M."/>
            <person name="Kurata T."/>
            <person name="Lalonde S."/>
            <person name="Li K."/>
            <person name="Li Y."/>
            <person name="Litt A."/>
            <person name="Lyons E."/>
            <person name="Manning G."/>
            <person name="Maruyama T."/>
            <person name="Michael T.P."/>
            <person name="Mikami K."/>
            <person name="Miyazaki S."/>
            <person name="Morinaga S."/>
            <person name="Murata T."/>
            <person name="Mueller-Roeber B."/>
            <person name="Nelson D.R."/>
            <person name="Obara M."/>
            <person name="Oguri Y."/>
            <person name="Olmstead R.G."/>
            <person name="Onodera N."/>
            <person name="Petersen B.L."/>
            <person name="Pils B."/>
            <person name="Prigge M."/>
            <person name="Rensing S.A."/>
            <person name="Riano-Pachon D.M."/>
            <person name="Roberts A.W."/>
            <person name="Sato Y."/>
            <person name="Scheller H.V."/>
            <person name="Schulz B."/>
            <person name="Schulz C."/>
            <person name="Shakirov E.V."/>
            <person name="Shibagaki N."/>
            <person name="Shinohara N."/>
            <person name="Shippen D.E."/>
            <person name="Soerensen I."/>
            <person name="Sotooka R."/>
            <person name="Sugimoto N."/>
            <person name="Sugita M."/>
            <person name="Sumikawa N."/>
            <person name="Tanurdzic M."/>
            <person name="Theissen G."/>
            <person name="Ulvskov P."/>
            <person name="Wakazuki S."/>
            <person name="Weng J.K."/>
            <person name="Willats W.W."/>
            <person name="Wipf D."/>
            <person name="Wolf P.G."/>
            <person name="Yang L."/>
            <person name="Zimmer A.D."/>
            <person name="Zhu Q."/>
            <person name="Mitros T."/>
            <person name="Hellsten U."/>
            <person name="Loque D."/>
            <person name="Otillar R."/>
            <person name="Salamov A."/>
            <person name="Schmutz J."/>
            <person name="Shapiro H."/>
            <person name="Lindquist E."/>
            <person name="Lucas S."/>
            <person name="Rokhsar D."/>
            <person name="Grigoriev I.V."/>
        </authorList>
    </citation>
    <scope>NUCLEOTIDE SEQUENCE [LARGE SCALE GENOMIC DNA]</scope>
</reference>
<dbReference type="AlphaFoldDB" id="D8SFJ1"/>
<dbReference type="EMBL" id="GL377617">
    <property type="protein sequence ID" value="EFJ16735.1"/>
    <property type="molecule type" value="Genomic_DNA"/>
</dbReference>
<evidence type="ECO:0000313" key="3">
    <source>
        <dbReference type="EMBL" id="EFJ16735.1"/>
    </source>
</evidence>
<dbReference type="GO" id="GO:0031179">
    <property type="term" value="P:peptide modification"/>
    <property type="evidence" value="ECO:0007669"/>
    <property type="project" value="InterPro"/>
</dbReference>
<keyword evidence="2" id="KW-0479">Metal-binding</keyword>
<dbReference type="InterPro" id="IPR020464">
    <property type="entry name" value="LanC-like_prot_euk"/>
</dbReference>
<feature type="binding site" evidence="2">
    <location>
        <position position="133"/>
    </location>
    <ligand>
        <name>Zn(2+)</name>
        <dbReference type="ChEBI" id="CHEBI:29105"/>
    </ligand>
</feature>
<dbReference type="PANTHER" id="PTHR12736">
    <property type="entry name" value="LANC-LIKE PROTEIN"/>
    <property type="match status" value="1"/>
</dbReference>
<proteinExistence type="inferred from homology"/>
<feature type="non-terminal residue" evidence="3">
    <location>
        <position position="1"/>
    </location>
</feature>
<keyword evidence="4" id="KW-1185">Reference proteome</keyword>
<sequence length="215" mass="23804">IVDAILAAGRAGASQSSCPLMYQWHGTRYWGAAHGLAGIMYVLMHFPLSARDAADVKETLLYMIANRFQSGNYPSSDGNQRDKLIHWCHGAPGICLTLCKAAKVFPEPVFREAAVAAGELIWKKGLLRRVGLCHGVSGNTYPFLALYRLTGDRKHLFRARSFATFLCNQGRELIDSGDMHGGDHPYSLFEGLAGTAFLWLDLQRPEEARFPGYEL</sequence>
<feature type="binding site" evidence="2">
    <location>
        <position position="134"/>
    </location>
    <ligand>
        <name>Zn(2+)</name>
        <dbReference type="ChEBI" id="CHEBI:29105"/>
    </ligand>
</feature>
<dbReference type="SUPFAM" id="SSF158745">
    <property type="entry name" value="LanC-like"/>
    <property type="match status" value="1"/>
</dbReference>
<dbReference type="Proteomes" id="UP000001514">
    <property type="component" value="Unassembled WGS sequence"/>
</dbReference>
<evidence type="ECO:0000256" key="2">
    <source>
        <dbReference type="PIRSR" id="PIRSR607822-1"/>
    </source>
</evidence>
<evidence type="ECO:0000313" key="4">
    <source>
        <dbReference type="Proteomes" id="UP000001514"/>
    </source>
</evidence>
<dbReference type="PRINTS" id="PR01950">
    <property type="entry name" value="LANCSUPER"/>
</dbReference>
<dbReference type="OrthoDB" id="10257263at2759"/>
<protein>
    <submittedName>
        <fullName evidence="3">Uncharacterized protein</fullName>
    </submittedName>
</protein>
<keyword evidence="2" id="KW-0862">Zinc</keyword>
<dbReference type="SMART" id="SM01260">
    <property type="entry name" value="LANC_like"/>
    <property type="match status" value="1"/>
</dbReference>
<dbReference type="InterPro" id="IPR012341">
    <property type="entry name" value="6hp_glycosidase-like_sf"/>
</dbReference>
<name>D8SFJ1_SELML</name>
<dbReference type="OMA" id="KQVGICH"/>
<dbReference type="GO" id="GO:0005886">
    <property type="term" value="C:plasma membrane"/>
    <property type="evidence" value="ECO:0000318"/>
    <property type="project" value="GO_Central"/>
</dbReference>
<dbReference type="eggNOG" id="KOG2787">
    <property type="taxonomic scope" value="Eukaryota"/>
</dbReference>